<dbReference type="CDD" id="cd06576">
    <property type="entry name" value="PASTA_Pbp2x-like_1"/>
    <property type="match status" value="1"/>
</dbReference>
<reference evidence="7" key="1">
    <citation type="journal article" date="2019" name="Int. J. Syst. Evol. Microbiol.">
        <title>The Global Catalogue of Microorganisms (GCM) 10K type strain sequencing project: providing services to taxonomists for standard genome sequencing and annotation.</title>
        <authorList>
            <consortium name="The Broad Institute Genomics Platform"/>
            <consortium name="The Broad Institute Genome Sequencing Center for Infectious Disease"/>
            <person name="Wu L."/>
            <person name="Ma J."/>
        </authorList>
    </citation>
    <scope>NUCLEOTIDE SEQUENCE [LARGE SCALE GENOMIC DNA]</scope>
    <source>
        <strain evidence="7">CCM 8907</strain>
    </source>
</reference>
<comment type="subcellular location">
    <subcellularLocation>
        <location evidence="1">Cell membrane</location>
        <topology evidence="1">Single-pass membrane protein</topology>
    </subcellularLocation>
</comment>
<feature type="transmembrane region" description="Helical" evidence="4">
    <location>
        <begin position="21"/>
        <end position="42"/>
    </location>
</feature>
<dbReference type="RefSeq" id="WP_125639706.1">
    <property type="nucleotide sequence ID" value="NZ_JBHSSJ010000003.1"/>
</dbReference>
<keyword evidence="4" id="KW-1133">Transmembrane helix</keyword>
<dbReference type="EMBL" id="JBHSSJ010000003">
    <property type="protein sequence ID" value="MFC6274585.1"/>
    <property type="molecule type" value="Genomic_DNA"/>
</dbReference>
<evidence type="ECO:0000313" key="7">
    <source>
        <dbReference type="Proteomes" id="UP001596191"/>
    </source>
</evidence>
<keyword evidence="3 4" id="KW-0472">Membrane</keyword>
<evidence type="ECO:0000256" key="4">
    <source>
        <dbReference type="SAM" id="Phobius"/>
    </source>
</evidence>
<dbReference type="CDD" id="cd06575">
    <property type="entry name" value="PASTA_Pbp2x-like_2"/>
    <property type="match status" value="1"/>
</dbReference>
<dbReference type="Gene3D" id="3.40.710.10">
    <property type="entry name" value="DD-peptidase/beta-lactamase superfamily"/>
    <property type="match status" value="1"/>
</dbReference>
<sequence length="719" mass="77757">MNDSQKQPTSNRTPRRNRKHVGQFLFFLFLGVFILIVGRFSYISIGKKVQNVNLSAAAQQLYTANETLKAKRGSIYDANGQAIAEDTSVYSVYVVLDKRQVGLNGQKLYATNKEKIATVLAKNLPISRKKVLATLNPSSGQPFQVEFGTAGQNISLTTKEKIQAAHLNGVNFVQQEARLYPNGTFASHLIGLAQAQTAKNGQTTLIGSMGIEQAFNKELTGTNGSQKIKKDMYGYQLPGTKQKAKKAKNGDNVYTTLDTRLQTLLETEMSSVQSQVKANSMNAVLMNAKTGAILAATQRPTFNATTKSGLNQVWRNTLVQDAYEPGSTMKIFTLASSINSGNYNGNATYQSGKYTIGNQTVPDWNTSGWGTITYNKGFAVSSNVAMAHLEQQMGAKTWKSYIKKFHFLQSTNSGLPGELQGSIAFKRPIEQADTSFGQGIQVTVFQMLQGLTAVSNNGKMMKPYVISKVTDPNTNKTVKKYSPKVVGNPISSKTAQDVRKHMEDVVYKSYGIGSDYKMSGQRVAVKTGTAQVSNGSGYLSGDDNYLYSVAAMVPASNPKYVMYITMKQPHLGSKTATQLLSSIMKPVMARALQEETETKTTSTNKMPNVQGKTITAATSSLTKAGATVTTLGSGSKVVKQSVTTGTSLYHDQRVFLLTGGKVTLPSLTGWSKGDVVKLAQLEDLKLSVSGDGYVTKQSLKAGSVLTSGSTLSVTLKQNK</sequence>
<evidence type="ECO:0000313" key="6">
    <source>
        <dbReference type="EMBL" id="MFC6274585.1"/>
    </source>
</evidence>
<dbReference type="Proteomes" id="UP001596191">
    <property type="component" value="Unassembled WGS sequence"/>
</dbReference>
<evidence type="ECO:0000259" key="5">
    <source>
        <dbReference type="PROSITE" id="PS51178"/>
    </source>
</evidence>
<dbReference type="InterPro" id="IPR050515">
    <property type="entry name" value="Beta-lactam/transpept"/>
</dbReference>
<accession>A0ABW1TNB2</accession>
<keyword evidence="4" id="KW-0812">Transmembrane</keyword>
<protein>
    <submittedName>
        <fullName evidence="6">Penicillin-binding transpeptidase domain-containing protein</fullName>
    </submittedName>
</protein>
<comment type="similarity">
    <text evidence="2">Belongs to the transpeptidase family.</text>
</comment>
<evidence type="ECO:0000256" key="3">
    <source>
        <dbReference type="ARBA" id="ARBA00023136"/>
    </source>
</evidence>
<comment type="caution">
    <text evidence="6">The sequence shown here is derived from an EMBL/GenBank/DDBJ whole genome shotgun (WGS) entry which is preliminary data.</text>
</comment>
<dbReference type="InterPro" id="IPR005311">
    <property type="entry name" value="PBP_dimer"/>
</dbReference>
<name>A0ABW1TNB2_9LACO</name>
<dbReference type="SUPFAM" id="SSF54184">
    <property type="entry name" value="Penicillin-binding protein 2x (pbp-2x), c-terminal domain"/>
    <property type="match status" value="2"/>
</dbReference>
<dbReference type="Gene3D" id="3.30.70.2110">
    <property type="match status" value="1"/>
</dbReference>
<dbReference type="Pfam" id="PF03717">
    <property type="entry name" value="PBP_dimer"/>
    <property type="match status" value="1"/>
</dbReference>
<dbReference type="PROSITE" id="PS51178">
    <property type="entry name" value="PASTA"/>
    <property type="match status" value="1"/>
</dbReference>
<evidence type="ECO:0000256" key="1">
    <source>
        <dbReference type="ARBA" id="ARBA00004162"/>
    </source>
</evidence>
<evidence type="ECO:0000256" key="2">
    <source>
        <dbReference type="ARBA" id="ARBA00007171"/>
    </source>
</evidence>
<proteinExistence type="inferred from homology"/>
<dbReference type="InterPro" id="IPR005543">
    <property type="entry name" value="PASTA_dom"/>
</dbReference>
<dbReference type="Pfam" id="PF03793">
    <property type="entry name" value="PASTA"/>
    <property type="match status" value="2"/>
</dbReference>
<gene>
    <name evidence="6" type="ORF">ACFQET_03550</name>
</gene>
<dbReference type="Gene3D" id="2.20.70.70">
    <property type="match status" value="1"/>
</dbReference>
<dbReference type="InterPro" id="IPR036138">
    <property type="entry name" value="PBP_dimer_sf"/>
</dbReference>
<dbReference type="PANTHER" id="PTHR30627:SF26">
    <property type="entry name" value="PENICILLIN-BINDING PROTEIN 2B"/>
    <property type="match status" value="1"/>
</dbReference>
<dbReference type="Gene3D" id="3.90.1310.10">
    <property type="entry name" value="Penicillin-binding protein 2a (Domain 2)"/>
    <property type="match status" value="1"/>
</dbReference>
<keyword evidence="7" id="KW-1185">Reference proteome</keyword>
<dbReference type="PANTHER" id="PTHR30627">
    <property type="entry name" value="PEPTIDOGLYCAN D,D-TRANSPEPTIDASE"/>
    <property type="match status" value="1"/>
</dbReference>
<dbReference type="SUPFAM" id="SSF56519">
    <property type="entry name" value="Penicillin binding protein dimerisation domain"/>
    <property type="match status" value="1"/>
</dbReference>
<dbReference type="InterPro" id="IPR012338">
    <property type="entry name" value="Beta-lactam/transpept-like"/>
</dbReference>
<dbReference type="InterPro" id="IPR001460">
    <property type="entry name" value="PCN-bd_Tpept"/>
</dbReference>
<feature type="domain" description="PASTA" evidence="5">
    <location>
        <begin position="658"/>
        <end position="717"/>
    </location>
</feature>
<organism evidence="6 7">
    <name type="scientific">Levilactobacillus tangyuanensis</name>
    <dbReference type="NCBI Taxonomy" id="2486021"/>
    <lineage>
        <taxon>Bacteria</taxon>
        <taxon>Bacillati</taxon>
        <taxon>Bacillota</taxon>
        <taxon>Bacilli</taxon>
        <taxon>Lactobacillales</taxon>
        <taxon>Lactobacillaceae</taxon>
        <taxon>Levilactobacillus</taxon>
    </lineage>
</organism>
<dbReference type="SUPFAM" id="SSF56601">
    <property type="entry name" value="beta-lactamase/transpeptidase-like"/>
    <property type="match status" value="1"/>
</dbReference>
<dbReference type="SMART" id="SM00740">
    <property type="entry name" value="PASTA"/>
    <property type="match status" value="2"/>
</dbReference>
<dbReference type="Pfam" id="PF00905">
    <property type="entry name" value="Transpeptidase"/>
    <property type="match status" value="1"/>
</dbReference>